<feature type="transmembrane region" description="Helical" evidence="4">
    <location>
        <begin position="33"/>
        <end position="60"/>
    </location>
</feature>
<evidence type="ECO:0000256" key="4">
    <source>
        <dbReference type="SAM" id="Phobius"/>
    </source>
</evidence>
<dbReference type="PANTHER" id="PTHR10953">
    <property type="entry name" value="UBIQUITIN-ACTIVATING ENZYME E1"/>
    <property type="match status" value="1"/>
</dbReference>
<dbReference type="Proteomes" id="UP000176992">
    <property type="component" value="Unassembled WGS sequence"/>
</dbReference>
<dbReference type="GO" id="GO:0005829">
    <property type="term" value="C:cytosol"/>
    <property type="evidence" value="ECO:0007669"/>
    <property type="project" value="TreeGrafter"/>
</dbReference>
<dbReference type="InterPro" id="IPR045886">
    <property type="entry name" value="ThiF/MoeB/HesA"/>
</dbReference>
<dbReference type="InterPro" id="IPR000594">
    <property type="entry name" value="ThiF_NAD_FAD-bd"/>
</dbReference>
<comment type="caution">
    <text evidence="6">The sequence shown here is derived from an EMBL/GenBank/DDBJ whole genome shotgun (WGS) entry which is preliminary data.</text>
</comment>
<dbReference type="GO" id="GO:0004792">
    <property type="term" value="F:thiosulfate-cyanide sulfurtransferase activity"/>
    <property type="evidence" value="ECO:0007669"/>
    <property type="project" value="TreeGrafter"/>
</dbReference>
<gene>
    <name evidence="6" type="ORF">A2Z86_07720</name>
</gene>
<keyword evidence="1 6" id="KW-0808">Transferase</keyword>
<dbReference type="Gene3D" id="3.40.50.720">
    <property type="entry name" value="NAD(P)-binding Rossmann-like Domain"/>
    <property type="match status" value="1"/>
</dbReference>
<evidence type="ECO:0000313" key="7">
    <source>
        <dbReference type="Proteomes" id="UP000176992"/>
    </source>
</evidence>
<dbReference type="InterPro" id="IPR035985">
    <property type="entry name" value="Ubiquitin-activating_enz"/>
</dbReference>
<evidence type="ECO:0000313" key="6">
    <source>
        <dbReference type="EMBL" id="OGF98140.1"/>
    </source>
</evidence>
<reference evidence="6 7" key="1">
    <citation type="journal article" date="2016" name="Nat. Commun.">
        <title>Thousands of microbial genomes shed light on interconnected biogeochemical processes in an aquifer system.</title>
        <authorList>
            <person name="Anantharaman K."/>
            <person name="Brown C.T."/>
            <person name="Hug L.A."/>
            <person name="Sharon I."/>
            <person name="Castelle C.J."/>
            <person name="Probst A.J."/>
            <person name="Thomas B.C."/>
            <person name="Singh A."/>
            <person name="Wilkins M.J."/>
            <person name="Karaoz U."/>
            <person name="Brodie E.L."/>
            <person name="Williams K.H."/>
            <person name="Hubbard S.S."/>
            <person name="Banfield J.F."/>
        </authorList>
    </citation>
    <scope>NUCLEOTIDE SEQUENCE [LARGE SCALE GENOMIC DNA]</scope>
</reference>
<evidence type="ECO:0000256" key="2">
    <source>
        <dbReference type="ARBA" id="ARBA00022741"/>
    </source>
</evidence>
<name>A0A1F5YD76_9BACT</name>
<dbReference type="Pfam" id="PF00899">
    <property type="entry name" value="ThiF"/>
    <property type="match status" value="1"/>
</dbReference>
<dbReference type="PANTHER" id="PTHR10953:SF102">
    <property type="entry name" value="ADENYLYLTRANSFERASE AND SULFURTRANSFERASE MOCS3"/>
    <property type="match status" value="1"/>
</dbReference>
<dbReference type="SUPFAM" id="SSF69572">
    <property type="entry name" value="Activating enzymes of the ubiquitin-like proteins"/>
    <property type="match status" value="1"/>
</dbReference>
<evidence type="ECO:0000256" key="1">
    <source>
        <dbReference type="ARBA" id="ARBA00022679"/>
    </source>
</evidence>
<keyword evidence="2" id="KW-0547">Nucleotide-binding</keyword>
<keyword evidence="4" id="KW-1133">Transmembrane helix</keyword>
<dbReference type="AlphaFoldDB" id="A0A1F5YD76"/>
<dbReference type="GO" id="GO:0016779">
    <property type="term" value="F:nucleotidyltransferase activity"/>
    <property type="evidence" value="ECO:0007669"/>
    <property type="project" value="UniProtKB-KW"/>
</dbReference>
<dbReference type="EMBL" id="MFIV01000164">
    <property type="protein sequence ID" value="OGF98140.1"/>
    <property type="molecule type" value="Genomic_DNA"/>
</dbReference>
<organism evidence="6 7">
    <name type="scientific">Candidatus Glassbacteria bacterium GWA2_58_10</name>
    <dbReference type="NCBI Taxonomy" id="1817865"/>
    <lineage>
        <taxon>Bacteria</taxon>
        <taxon>Candidatus Glassiibacteriota</taxon>
    </lineage>
</organism>
<dbReference type="FunFam" id="3.40.50.720:FF:000033">
    <property type="entry name" value="Adenylyltransferase and sulfurtransferase MOCS3"/>
    <property type="match status" value="1"/>
</dbReference>
<feature type="domain" description="THIF-type NAD/FAD binding fold" evidence="5">
    <location>
        <begin position="11"/>
        <end position="247"/>
    </location>
</feature>
<evidence type="ECO:0000259" key="5">
    <source>
        <dbReference type="Pfam" id="PF00899"/>
    </source>
</evidence>
<evidence type="ECO:0000256" key="3">
    <source>
        <dbReference type="ARBA" id="ARBA00022840"/>
    </source>
</evidence>
<keyword evidence="4" id="KW-0472">Membrane</keyword>
<dbReference type="GO" id="GO:0008641">
    <property type="term" value="F:ubiquitin-like modifier activating enzyme activity"/>
    <property type="evidence" value="ECO:0007669"/>
    <property type="project" value="InterPro"/>
</dbReference>
<sequence>MDLSEEKIERYSRNIVLAEIGPQGQERIRRGKVLIVGAGGLGSPAALYLAAAGIGVLGLIDSDKVELSNLQRQILHDTRSLGEAKTRSAGRRIRALNPDVAVRTFQERFSVDNALSLVREFDFVIDGSDNFATKFLVNDACVLAGKPFSHAGVLGFRGQVLTVDPSRADSPCLRCLLPEPPGRAETPDCSRSGVLGALTGILGSIQALETLKFLTGAGELLCGRLLTVDALKLTFRTVAVRRNPDCPLCSGKKRITALDQALYV</sequence>
<keyword evidence="4" id="KW-0812">Transmembrane</keyword>
<dbReference type="NCBIfam" id="NF004281">
    <property type="entry name" value="PRK05690.1"/>
    <property type="match status" value="1"/>
</dbReference>
<keyword evidence="3" id="KW-0067">ATP-binding</keyword>
<protein>
    <submittedName>
        <fullName evidence="6">Adenylyltransferase</fullName>
    </submittedName>
</protein>
<proteinExistence type="predicted"/>
<keyword evidence="6" id="KW-0548">Nucleotidyltransferase</keyword>
<dbReference type="GO" id="GO:0005524">
    <property type="term" value="F:ATP binding"/>
    <property type="evidence" value="ECO:0007669"/>
    <property type="project" value="UniProtKB-KW"/>
</dbReference>
<dbReference type="CDD" id="cd00757">
    <property type="entry name" value="ThiF_MoeB_HesA_family"/>
    <property type="match status" value="1"/>
</dbReference>
<accession>A0A1F5YD76</accession>
<dbReference type="GO" id="GO:0008146">
    <property type="term" value="F:sulfotransferase activity"/>
    <property type="evidence" value="ECO:0007669"/>
    <property type="project" value="TreeGrafter"/>
</dbReference>